<evidence type="ECO:0000313" key="3">
    <source>
        <dbReference type="Proteomes" id="UP000650533"/>
    </source>
</evidence>
<dbReference type="KEGG" id="rsx:RhiXN_07947"/>
<dbReference type="AlphaFoldDB" id="A0A8H8P2U5"/>
<feature type="compositionally biased region" description="Basic and acidic residues" evidence="1">
    <location>
        <begin position="107"/>
        <end position="132"/>
    </location>
</feature>
<feature type="compositionally biased region" description="Polar residues" evidence="1">
    <location>
        <begin position="61"/>
        <end position="70"/>
    </location>
</feature>
<accession>A0A8H8P2U5</accession>
<organism evidence="2 3">
    <name type="scientific">Rhizoctonia solani</name>
    <dbReference type="NCBI Taxonomy" id="456999"/>
    <lineage>
        <taxon>Eukaryota</taxon>
        <taxon>Fungi</taxon>
        <taxon>Dikarya</taxon>
        <taxon>Basidiomycota</taxon>
        <taxon>Agaricomycotina</taxon>
        <taxon>Agaricomycetes</taxon>
        <taxon>Cantharellales</taxon>
        <taxon>Ceratobasidiaceae</taxon>
        <taxon>Rhizoctonia</taxon>
    </lineage>
</organism>
<dbReference type="EMBL" id="CP059666">
    <property type="protein sequence ID" value="QRW22911.1"/>
    <property type="molecule type" value="Genomic_DNA"/>
</dbReference>
<proteinExistence type="predicted"/>
<reference evidence="2" key="1">
    <citation type="submission" date="2020-05" db="EMBL/GenBank/DDBJ databases">
        <title>Evolutionary and genomic comparisons of hybrid uninucleate and nonhybrid Rhizoctonia fungi.</title>
        <authorList>
            <person name="Li C."/>
            <person name="Chen X."/>
        </authorList>
    </citation>
    <scope>NUCLEOTIDE SEQUENCE</scope>
    <source>
        <strain evidence="2">AG-1 IA</strain>
    </source>
</reference>
<evidence type="ECO:0000256" key="1">
    <source>
        <dbReference type="SAM" id="MobiDB-lite"/>
    </source>
</evidence>
<feature type="region of interest" description="Disordered" evidence="1">
    <location>
        <begin position="106"/>
        <end position="132"/>
    </location>
</feature>
<gene>
    <name evidence="2" type="ORF">RhiXN_07947</name>
</gene>
<sequence length="132" mass="14599">MELNWNNTALHSQLCVGFIGKSKTDCHMGEATCTLRELPMLPSSLTMPSARREPATRNRATKTSPLSSNPNYVLEEEHNCCHAEGLCVKCSKPGHMFAKCRTGWKATPKEDKGKAKETAKTGKDSKYQLGKE</sequence>
<dbReference type="GeneID" id="67030226"/>
<evidence type="ECO:0000313" key="2">
    <source>
        <dbReference type="EMBL" id="QRW22911.1"/>
    </source>
</evidence>
<protein>
    <submittedName>
        <fullName evidence="2">Retrotransposon-derived protein PEG10</fullName>
    </submittedName>
</protein>
<feature type="region of interest" description="Disordered" evidence="1">
    <location>
        <begin position="44"/>
        <end position="70"/>
    </location>
</feature>
<name>A0A8H8P2U5_9AGAM</name>
<dbReference type="RefSeq" id="XP_043183148.1">
    <property type="nucleotide sequence ID" value="XM_043327763.1"/>
</dbReference>
<dbReference type="Proteomes" id="UP000650533">
    <property type="component" value="Chromosome 9"/>
</dbReference>